<dbReference type="PROSITE" id="PS50943">
    <property type="entry name" value="HTH_CROC1"/>
    <property type="match status" value="1"/>
</dbReference>
<dbReference type="PANTHER" id="PTHR46558">
    <property type="entry name" value="TRACRIPTIONAL REGULATORY PROTEIN-RELATED-RELATED"/>
    <property type="match status" value="1"/>
</dbReference>
<keyword evidence="1" id="KW-0238">DNA-binding</keyword>
<name>A0AAU6TYN3_UNCXX</name>
<proteinExistence type="predicted"/>
<dbReference type="PANTHER" id="PTHR46558:SF3">
    <property type="entry name" value="TRANSCRIPTIONAL REGULATOR"/>
    <property type="match status" value="1"/>
</dbReference>
<dbReference type="CDD" id="cd00093">
    <property type="entry name" value="HTH_XRE"/>
    <property type="match status" value="1"/>
</dbReference>
<evidence type="ECO:0000259" key="2">
    <source>
        <dbReference type="PROSITE" id="PS50943"/>
    </source>
</evidence>
<evidence type="ECO:0000313" key="3">
    <source>
        <dbReference type="EMBL" id="XAG66605.1"/>
    </source>
</evidence>
<dbReference type="SUPFAM" id="SSF47413">
    <property type="entry name" value="lambda repressor-like DNA-binding domains"/>
    <property type="match status" value="1"/>
</dbReference>
<accession>A0AAU6TYN3</accession>
<dbReference type="Pfam" id="PF01381">
    <property type="entry name" value="HTH_3"/>
    <property type="match status" value="1"/>
</dbReference>
<dbReference type="InterPro" id="IPR001387">
    <property type="entry name" value="Cro/C1-type_HTH"/>
</dbReference>
<dbReference type="Gene3D" id="1.10.260.40">
    <property type="entry name" value="lambda repressor-like DNA-binding domains"/>
    <property type="match status" value="1"/>
</dbReference>
<dbReference type="SMART" id="SM00530">
    <property type="entry name" value="HTH_XRE"/>
    <property type="match status" value="1"/>
</dbReference>
<protein>
    <submittedName>
        <fullName evidence="3">Helix-turn-helix domain-containing protein</fullName>
    </submittedName>
</protein>
<sequence>MINDASISVGKKIKEIRKSMGISGSCLAKRVGVSQQQISRYESGQTPMTIDMLIMISHVLNCPITKLLSEIISVYESDNLMDFEKNKRR</sequence>
<evidence type="ECO:0000256" key="1">
    <source>
        <dbReference type="ARBA" id="ARBA00023125"/>
    </source>
</evidence>
<dbReference type="AlphaFoldDB" id="A0AAU6TYN3"/>
<dbReference type="InterPro" id="IPR010982">
    <property type="entry name" value="Lambda_DNA-bd_dom_sf"/>
</dbReference>
<dbReference type="EMBL" id="CP095362">
    <property type="protein sequence ID" value="XAG66605.1"/>
    <property type="molecule type" value="Genomic_DNA"/>
</dbReference>
<organism evidence="3">
    <name type="scientific">bacterium 19GA11TI05</name>
    <dbReference type="NCBI Taxonomy" id="2920688"/>
    <lineage>
        <taxon>Bacteria</taxon>
    </lineage>
</organism>
<reference evidence="3" key="1">
    <citation type="submission" date="2022-03" db="EMBL/GenBank/DDBJ databases">
        <title>Sea Food Isolates.</title>
        <authorList>
            <person name="Li c."/>
        </authorList>
    </citation>
    <scope>NUCLEOTIDE SEQUENCE</scope>
    <source>
        <strain evidence="3">19GA11TI05</strain>
    </source>
</reference>
<dbReference type="GO" id="GO:0003677">
    <property type="term" value="F:DNA binding"/>
    <property type="evidence" value="ECO:0007669"/>
    <property type="project" value="UniProtKB-KW"/>
</dbReference>
<gene>
    <name evidence="3" type="ORF">MRM81_06135</name>
</gene>
<feature type="domain" description="HTH cro/C1-type" evidence="2">
    <location>
        <begin position="13"/>
        <end position="67"/>
    </location>
</feature>